<protein>
    <submittedName>
        <fullName evidence="1">Uncharacterized protein</fullName>
    </submittedName>
</protein>
<gene>
    <name evidence="1" type="ORF">immuto26A_215</name>
</gene>
<evidence type="ECO:0000313" key="1">
    <source>
        <dbReference type="EMBL" id="QQO91894.1"/>
    </source>
</evidence>
<organism evidence="1 2">
    <name type="scientific">Flavobacterium phage vB_FspM_immuto_2-6A</name>
    <dbReference type="NCBI Taxonomy" id="2801477"/>
    <lineage>
        <taxon>Viruses</taxon>
        <taxon>Duplodnaviria</taxon>
        <taxon>Heunggongvirae</taxon>
        <taxon>Uroviricota</taxon>
        <taxon>Caudoviricetes</taxon>
        <taxon>Immutovirus</taxon>
        <taxon>Immutovirus immuto</taxon>
    </lineage>
</organism>
<accession>A0A7T8IXA2</accession>
<name>A0A7T8IXA2_9CAUD</name>
<dbReference type="EMBL" id="MW353175">
    <property type="protein sequence ID" value="QQO91894.1"/>
    <property type="molecule type" value="Genomic_DNA"/>
</dbReference>
<sequence>MAQIFWEQIRDLLPLDGKFLTGSLSTSGSLGVTGSIYYNGQLLEDFVTTQLVTGSNDWDTVINKPINLFSGSFIAGDNITIDQVGQDITISAADSFLPAGLVSSSQQVTALLPTDTVSGSSQIDFLSISNIPAGLVSSSNQILPITTSSIVDFATNVENVMGLSYIESTIQGNYLMFTRQNGDTDLVDLGAVVPDTPTGSFVTSGSFETSGTTLTLYRGDGNIDIDLSGIAGGINDGDVTAVFAGVGLVGGGENGDLTLSVNTSTTYGTEIVNDFVGIATGSFKFIDGVLKAGLFRQTGSFWSTTNDIKVTGSLDISLDGVEDGFTISASGSQKVKVNTEGVVQFISQSATPTPVAGGIFYSSSDAFFLGFNN</sequence>
<evidence type="ECO:0000313" key="2">
    <source>
        <dbReference type="Proteomes" id="UP000595566"/>
    </source>
</evidence>
<keyword evidence="2" id="KW-1185">Reference proteome</keyword>
<proteinExistence type="predicted"/>
<dbReference type="Proteomes" id="UP000595566">
    <property type="component" value="Segment"/>
</dbReference>
<reference evidence="1 2" key="1">
    <citation type="submission" date="2020-12" db="EMBL/GenBank/DDBJ databases">
        <title>Dynamics of Baltic Sea phages driven by environmental changes.</title>
        <authorList>
            <person name="Hoetzinger M."/>
            <person name="Nilsson E."/>
            <person name="Holmfeldt K."/>
        </authorList>
    </citation>
    <scope>NUCLEOTIDE SEQUENCE [LARGE SCALE GENOMIC DNA]</scope>
</reference>